<dbReference type="InterPro" id="IPR009057">
    <property type="entry name" value="Homeodomain-like_sf"/>
</dbReference>
<dbReference type="Pfam" id="PF00440">
    <property type="entry name" value="TetR_N"/>
    <property type="match status" value="1"/>
</dbReference>
<dbReference type="InterPro" id="IPR001647">
    <property type="entry name" value="HTH_TetR"/>
</dbReference>
<accession>A0A845SEG6</accession>
<dbReference type="PANTHER" id="PTHR47506">
    <property type="entry name" value="TRANSCRIPTIONAL REGULATORY PROTEIN"/>
    <property type="match status" value="1"/>
</dbReference>
<keyword evidence="1" id="KW-0805">Transcription regulation</keyword>
<keyword evidence="2 4" id="KW-0238">DNA-binding</keyword>
<evidence type="ECO:0000256" key="4">
    <source>
        <dbReference type="PROSITE-ProRule" id="PRU00335"/>
    </source>
</evidence>
<gene>
    <name evidence="6" type="ORF">GRH90_03370</name>
</gene>
<dbReference type="GO" id="GO:0003677">
    <property type="term" value="F:DNA binding"/>
    <property type="evidence" value="ECO:0007669"/>
    <property type="project" value="UniProtKB-UniRule"/>
</dbReference>
<dbReference type="Proteomes" id="UP000461443">
    <property type="component" value="Unassembled WGS sequence"/>
</dbReference>
<reference evidence="6 7" key="2">
    <citation type="submission" date="2020-02" db="EMBL/GenBank/DDBJ databases">
        <title>The new genus of Enterobacteriales.</title>
        <authorList>
            <person name="Kim I.S."/>
        </authorList>
    </citation>
    <scope>NUCLEOTIDE SEQUENCE [LARGE SCALE GENOMIC DNA]</scope>
    <source>
        <strain evidence="6 7">SAP-6</strain>
    </source>
</reference>
<evidence type="ECO:0000313" key="7">
    <source>
        <dbReference type="Proteomes" id="UP000461443"/>
    </source>
</evidence>
<sequence>MKQRSLGDITIEDICSDAGFSVGSFYNHFHTKNDIFIELYVQADSFFAESFEQDTSAGNSGERILRYFDFYAGYNQSTGLETVKQLYVGDNKLFIEKGRYMQRKLESYISQGQDQQEITRRFSAAYIAEDLFIAARGMIYHWCLHEGDFDLAGRMRDHLGRLLQSYCPP</sequence>
<reference evidence="6 7" key="1">
    <citation type="submission" date="2019-12" db="EMBL/GenBank/DDBJ databases">
        <authorList>
            <person name="Lee S.D."/>
        </authorList>
    </citation>
    <scope>NUCLEOTIDE SEQUENCE [LARGE SCALE GENOMIC DNA]</scope>
    <source>
        <strain evidence="6 7">SAP-6</strain>
    </source>
</reference>
<dbReference type="Gene3D" id="1.10.357.10">
    <property type="entry name" value="Tetracycline Repressor, domain 2"/>
    <property type="match status" value="1"/>
</dbReference>
<feature type="domain" description="HTH tetR-type" evidence="5">
    <location>
        <begin position="1"/>
        <end position="47"/>
    </location>
</feature>
<keyword evidence="7" id="KW-1185">Reference proteome</keyword>
<evidence type="ECO:0000256" key="1">
    <source>
        <dbReference type="ARBA" id="ARBA00023015"/>
    </source>
</evidence>
<organism evidence="6 7">
    <name type="scientific">Acerihabitans arboris</name>
    <dbReference type="NCBI Taxonomy" id="2691583"/>
    <lineage>
        <taxon>Bacteria</taxon>
        <taxon>Pseudomonadati</taxon>
        <taxon>Pseudomonadota</taxon>
        <taxon>Gammaproteobacteria</taxon>
        <taxon>Enterobacterales</taxon>
        <taxon>Pectobacteriaceae</taxon>
        <taxon>Acerihabitans</taxon>
    </lineage>
</organism>
<dbReference type="AlphaFoldDB" id="A0A845SEG6"/>
<dbReference type="InterPro" id="IPR036271">
    <property type="entry name" value="Tet_transcr_reg_TetR-rel_C_sf"/>
</dbReference>
<dbReference type="EMBL" id="WUBS01000002">
    <property type="protein sequence ID" value="NDL61802.1"/>
    <property type="molecule type" value="Genomic_DNA"/>
</dbReference>
<dbReference type="PANTHER" id="PTHR47506:SF6">
    <property type="entry name" value="HTH-TYPE TRANSCRIPTIONAL REPRESSOR NEMR"/>
    <property type="match status" value="1"/>
</dbReference>
<evidence type="ECO:0000259" key="5">
    <source>
        <dbReference type="PROSITE" id="PS50977"/>
    </source>
</evidence>
<protein>
    <submittedName>
        <fullName evidence="6">TetR family transcriptional regulator</fullName>
    </submittedName>
</protein>
<feature type="DNA-binding region" description="H-T-H motif" evidence="4">
    <location>
        <begin position="10"/>
        <end position="29"/>
    </location>
</feature>
<dbReference type="SUPFAM" id="SSF48498">
    <property type="entry name" value="Tetracyclin repressor-like, C-terminal domain"/>
    <property type="match status" value="1"/>
</dbReference>
<name>A0A845SEG6_9GAMM</name>
<keyword evidence="3" id="KW-0804">Transcription</keyword>
<dbReference type="PROSITE" id="PS50977">
    <property type="entry name" value="HTH_TETR_2"/>
    <property type="match status" value="1"/>
</dbReference>
<evidence type="ECO:0000313" key="6">
    <source>
        <dbReference type="EMBL" id="NDL61802.1"/>
    </source>
</evidence>
<evidence type="ECO:0000256" key="2">
    <source>
        <dbReference type="ARBA" id="ARBA00023125"/>
    </source>
</evidence>
<evidence type="ECO:0000256" key="3">
    <source>
        <dbReference type="ARBA" id="ARBA00023163"/>
    </source>
</evidence>
<proteinExistence type="predicted"/>
<dbReference type="SUPFAM" id="SSF46689">
    <property type="entry name" value="Homeodomain-like"/>
    <property type="match status" value="1"/>
</dbReference>
<comment type="caution">
    <text evidence="6">The sequence shown here is derived from an EMBL/GenBank/DDBJ whole genome shotgun (WGS) entry which is preliminary data.</text>
</comment>